<keyword evidence="1" id="KW-0862">Zinc</keyword>
<evidence type="ECO:0000256" key="1">
    <source>
        <dbReference type="PROSITE-ProRule" id="PRU00047"/>
    </source>
</evidence>
<keyword evidence="1" id="KW-0479">Metal-binding</keyword>
<gene>
    <name evidence="3" type="ORF">CTI12_AA509140</name>
</gene>
<proteinExistence type="predicted"/>
<evidence type="ECO:0000313" key="4">
    <source>
        <dbReference type="Proteomes" id="UP000245207"/>
    </source>
</evidence>
<dbReference type="InterPro" id="IPR036875">
    <property type="entry name" value="Znf_CCHC_sf"/>
</dbReference>
<dbReference type="SUPFAM" id="SSF57756">
    <property type="entry name" value="Retrovirus zinc finger-like domains"/>
    <property type="match status" value="1"/>
</dbReference>
<dbReference type="PROSITE" id="PS50158">
    <property type="entry name" value="ZF_CCHC"/>
    <property type="match status" value="1"/>
</dbReference>
<dbReference type="Proteomes" id="UP000245207">
    <property type="component" value="Unassembled WGS sequence"/>
</dbReference>
<comment type="caution">
    <text evidence="3">The sequence shown here is derived from an EMBL/GenBank/DDBJ whole genome shotgun (WGS) entry which is preliminary data.</text>
</comment>
<feature type="domain" description="CCHC-type" evidence="2">
    <location>
        <begin position="56"/>
        <end position="71"/>
    </location>
</feature>
<protein>
    <submittedName>
        <fullName evidence="3">Zinc finger, CCHC-type</fullName>
    </submittedName>
</protein>
<accession>A0A2U1LBN9</accession>
<name>A0A2U1LBN9_ARTAN</name>
<dbReference type="GO" id="GO:0008270">
    <property type="term" value="F:zinc ion binding"/>
    <property type="evidence" value="ECO:0007669"/>
    <property type="project" value="UniProtKB-KW"/>
</dbReference>
<keyword evidence="1" id="KW-0863">Zinc-finger</keyword>
<dbReference type="InterPro" id="IPR001878">
    <property type="entry name" value="Znf_CCHC"/>
</dbReference>
<reference evidence="3 4" key="1">
    <citation type="journal article" date="2018" name="Mol. Plant">
        <title>The genome of Artemisia annua provides insight into the evolution of Asteraceae family and artemisinin biosynthesis.</title>
        <authorList>
            <person name="Shen Q."/>
            <person name="Zhang L."/>
            <person name="Liao Z."/>
            <person name="Wang S."/>
            <person name="Yan T."/>
            <person name="Shi P."/>
            <person name="Liu M."/>
            <person name="Fu X."/>
            <person name="Pan Q."/>
            <person name="Wang Y."/>
            <person name="Lv Z."/>
            <person name="Lu X."/>
            <person name="Zhang F."/>
            <person name="Jiang W."/>
            <person name="Ma Y."/>
            <person name="Chen M."/>
            <person name="Hao X."/>
            <person name="Li L."/>
            <person name="Tang Y."/>
            <person name="Lv G."/>
            <person name="Zhou Y."/>
            <person name="Sun X."/>
            <person name="Brodelius P.E."/>
            <person name="Rose J.K.C."/>
            <person name="Tang K."/>
        </authorList>
    </citation>
    <scope>NUCLEOTIDE SEQUENCE [LARGE SCALE GENOMIC DNA]</scope>
    <source>
        <strain evidence="4">cv. Huhao1</strain>
        <tissue evidence="3">Leaf</tissue>
    </source>
</reference>
<dbReference type="AlphaFoldDB" id="A0A2U1LBN9"/>
<dbReference type="GO" id="GO:0003676">
    <property type="term" value="F:nucleic acid binding"/>
    <property type="evidence" value="ECO:0007669"/>
    <property type="project" value="InterPro"/>
</dbReference>
<evidence type="ECO:0000313" key="3">
    <source>
        <dbReference type="EMBL" id="PWA46391.1"/>
    </source>
</evidence>
<dbReference type="EMBL" id="PKPP01010307">
    <property type="protein sequence ID" value="PWA46391.1"/>
    <property type="molecule type" value="Genomic_DNA"/>
</dbReference>
<keyword evidence="4" id="KW-1185">Reference proteome</keyword>
<evidence type="ECO:0000259" key="2">
    <source>
        <dbReference type="PROSITE" id="PS50158"/>
    </source>
</evidence>
<dbReference type="Pfam" id="PF00098">
    <property type="entry name" value="zf-CCHC"/>
    <property type="match status" value="1"/>
</dbReference>
<sequence>MNRWENTISEVHQMFVTVENNIPSKNPEALGKDKGVARKKIPAPPKRENLTNNVDCFHCGSKGHRRINCPSYLVELKKGKARDTNKSTDIEAINAYELFLFLHPVPNLASIGTDSGTQGW</sequence>
<organism evidence="3 4">
    <name type="scientific">Artemisia annua</name>
    <name type="common">Sweet wormwood</name>
    <dbReference type="NCBI Taxonomy" id="35608"/>
    <lineage>
        <taxon>Eukaryota</taxon>
        <taxon>Viridiplantae</taxon>
        <taxon>Streptophyta</taxon>
        <taxon>Embryophyta</taxon>
        <taxon>Tracheophyta</taxon>
        <taxon>Spermatophyta</taxon>
        <taxon>Magnoliopsida</taxon>
        <taxon>eudicotyledons</taxon>
        <taxon>Gunneridae</taxon>
        <taxon>Pentapetalae</taxon>
        <taxon>asterids</taxon>
        <taxon>campanulids</taxon>
        <taxon>Asterales</taxon>
        <taxon>Asteraceae</taxon>
        <taxon>Asteroideae</taxon>
        <taxon>Anthemideae</taxon>
        <taxon>Artemisiinae</taxon>
        <taxon>Artemisia</taxon>
    </lineage>
</organism>